<evidence type="ECO:0000313" key="2">
    <source>
        <dbReference type="Proteomes" id="UP000516349"/>
    </source>
</evidence>
<keyword evidence="2" id="KW-1185">Reference proteome</keyword>
<sequence length="59" mass="6671">MLDISLGRMFSKMLREKGYNPIGKKLPHIMGTREVVDIHMMQPLPIIAPDQNGKIGQPQ</sequence>
<accession>A0A7H1NPV4</accession>
<dbReference type="AlphaFoldDB" id="A0A7H1NPV4"/>
<reference evidence="1 2" key="1">
    <citation type="submission" date="2020-08" db="EMBL/GenBank/DDBJ databases">
        <title>Complete genome sequence of Entomobacter blattae G55GP.</title>
        <authorList>
            <person name="Poehlein A."/>
            <person name="Guzman J."/>
            <person name="Daniel R."/>
            <person name="Vilcinskas A."/>
        </authorList>
    </citation>
    <scope>NUCLEOTIDE SEQUENCE [LARGE SCALE GENOMIC DNA]</scope>
    <source>
        <strain evidence="1 2">G55GP</strain>
    </source>
</reference>
<organism evidence="1 2">
    <name type="scientific">Entomobacter blattae</name>
    <dbReference type="NCBI Taxonomy" id="2762277"/>
    <lineage>
        <taxon>Bacteria</taxon>
        <taxon>Pseudomonadati</taxon>
        <taxon>Pseudomonadota</taxon>
        <taxon>Alphaproteobacteria</taxon>
        <taxon>Acetobacterales</taxon>
        <taxon>Acetobacteraceae</taxon>
        <taxon>Entomobacter</taxon>
    </lineage>
</organism>
<dbReference type="Proteomes" id="UP000516349">
    <property type="component" value="Chromosome"/>
</dbReference>
<evidence type="ECO:0000313" key="1">
    <source>
        <dbReference type="EMBL" id="QNT77814.1"/>
    </source>
</evidence>
<protein>
    <submittedName>
        <fullName evidence="1">Uncharacterized protein</fullName>
    </submittedName>
</protein>
<dbReference type="KEGG" id="ebla:JGUZn3_05690"/>
<proteinExistence type="predicted"/>
<name>A0A7H1NPV4_9PROT</name>
<dbReference type="EMBL" id="CP060244">
    <property type="protein sequence ID" value="QNT77814.1"/>
    <property type="molecule type" value="Genomic_DNA"/>
</dbReference>
<gene>
    <name evidence="1" type="ORF">JGUZn3_05690</name>
</gene>